<accession>A0A413VP15</accession>
<dbReference type="EMBL" id="QSGO01000006">
    <property type="protein sequence ID" value="RHB35368.1"/>
    <property type="molecule type" value="Genomic_DNA"/>
</dbReference>
<dbReference type="AlphaFoldDB" id="A0A413VP15"/>
<dbReference type="Pfam" id="PF14135">
    <property type="entry name" value="DUF4302"/>
    <property type="match status" value="1"/>
</dbReference>
<gene>
    <name evidence="1" type="ORF">DW888_09590</name>
</gene>
<dbReference type="InterPro" id="IPR025396">
    <property type="entry name" value="DUF4302"/>
</dbReference>
<evidence type="ECO:0000313" key="2">
    <source>
        <dbReference type="Proteomes" id="UP000284379"/>
    </source>
</evidence>
<sequence>MNKLAYTIIALFTLCITSCSDEKNIFDSSSANRMNAMLQQCKEILTGSENGWIFEYYPEDNKYGGFRFYMVFSKQGEVSITAESPILESPGDQATSMYQIKGDMGPILSFDTYNHILHQFSDPNLDGLGYEGDYEFIILNVAKDKIELKGKKNGTKMQMIPLPNDMTWESYSSKLDKMIEAFPGFTMRLNVNGTTIEMEESEEIGRYQTFNLPEGVSSSAEGMAYIYTTDGIKFKEPITIAGKTIQNFTASEDKTHLTCTDEGADNVQITQMPLGEAFVTKKGNWFFDTKQMGPRFTTMWNTAAENMKKDLYGQGPEELQQASLQSPYQVFTIYSYSINDRKLYSANFYMDFVPIKDADQVKIIFAGGGDDFARYFYMEYFKMILGYMSDDEPYNMTYNNLKSPSEITFRRNDNPDVVWFKTIRYIK</sequence>
<evidence type="ECO:0000313" key="1">
    <source>
        <dbReference type="EMBL" id="RHB35368.1"/>
    </source>
</evidence>
<organism evidence="1 2">
    <name type="scientific">Bacteroides nordii</name>
    <dbReference type="NCBI Taxonomy" id="291645"/>
    <lineage>
        <taxon>Bacteria</taxon>
        <taxon>Pseudomonadati</taxon>
        <taxon>Bacteroidota</taxon>
        <taxon>Bacteroidia</taxon>
        <taxon>Bacteroidales</taxon>
        <taxon>Bacteroidaceae</taxon>
        <taxon>Bacteroides</taxon>
    </lineage>
</organism>
<dbReference type="RefSeq" id="WP_122201397.1">
    <property type="nucleotide sequence ID" value="NZ_CABJFV010000006.1"/>
</dbReference>
<protein>
    <submittedName>
        <fullName evidence="1">DUF4302 domain-containing protein</fullName>
    </submittedName>
</protein>
<name>A0A413VP15_9BACE</name>
<reference evidence="1 2" key="1">
    <citation type="submission" date="2018-08" db="EMBL/GenBank/DDBJ databases">
        <title>A genome reference for cultivated species of the human gut microbiota.</title>
        <authorList>
            <person name="Zou Y."/>
            <person name="Xue W."/>
            <person name="Luo G."/>
        </authorList>
    </citation>
    <scope>NUCLEOTIDE SEQUENCE [LARGE SCALE GENOMIC DNA]</scope>
    <source>
        <strain evidence="1 2">AM40-30BH</strain>
    </source>
</reference>
<comment type="caution">
    <text evidence="1">The sequence shown here is derived from an EMBL/GenBank/DDBJ whole genome shotgun (WGS) entry which is preliminary data.</text>
</comment>
<dbReference type="Proteomes" id="UP000284379">
    <property type="component" value="Unassembled WGS sequence"/>
</dbReference>
<proteinExistence type="predicted"/>